<feature type="transmembrane region" description="Helical" evidence="6">
    <location>
        <begin position="111"/>
        <end position="135"/>
    </location>
</feature>
<feature type="transmembrane region" description="Helical" evidence="6">
    <location>
        <begin position="38"/>
        <end position="55"/>
    </location>
</feature>
<evidence type="ECO:0000256" key="4">
    <source>
        <dbReference type="ARBA" id="ARBA00022989"/>
    </source>
</evidence>
<dbReference type="PANTHER" id="PTHR33596">
    <property type="entry name" value="COLD-REGULATED 413 PLASMA MEMBRANE PROTEIN 2"/>
    <property type="match status" value="1"/>
</dbReference>
<evidence type="ECO:0000256" key="2">
    <source>
        <dbReference type="ARBA" id="ARBA00005852"/>
    </source>
</evidence>
<protein>
    <submittedName>
        <fullName evidence="7">Uncharacterized protein</fullName>
    </submittedName>
</protein>
<gene>
    <name evidence="7" type="ORF">BDA96_03G268100</name>
</gene>
<comment type="subcellular location">
    <subcellularLocation>
        <location evidence="1">Membrane</location>
        <topology evidence="1">Multi-pass membrane protein</topology>
    </subcellularLocation>
</comment>
<dbReference type="Proteomes" id="UP000807115">
    <property type="component" value="Chromosome 3"/>
</dbReference>
<dbReference type="AlphaFoldDB" id="A0A921REJ2"/>
<dbReference type="PANTHER" id="PTHR33596:SF14">
    <property type="match status" value="1"/>
</dbReference>
<evidence type="ECO:0000256" key="3">
    <source>
        <dbReference type="ARBA" id="ARBA00022692"/>
    </source>
</evidence>
<evidence type="ECO:0000313" key="7">
    <source>
        <dbReference type="EMBL" id="KAG0538799.1"/>
    </source>
</evidence>
<keyword evidence="4 6" id="KW-1133">Transmembrane helix</keyword>
<keyword evidence="5 6" id="KW-0472">Membrane</keyword>
<organism evidence="7 8">
    <name type="scientific">Sorghum bicolor</name>
    <name type="common">Sorghum</name>
    <name type="synonym">Sorghum vulgare</name>
    <dbReference type="NCBI Taxonomy" id="4558"/>
    <lineage>
        <taxon>Eukaryota</taxon>
        <taxon>Viridiplantae</taxon>
        <taxon>Streptophyta</taxon>
        <taxon>Embryophyta</taxon>
        <taxon>Tracheophyta</taxon>
        <taxon>Spermatophyta</taxon>
        <taxon>Magnoliopsida</taxon>
        <taxon>Liliopsida</taxon>
        <taxon>Poales</taxon>
        <taxon>Poaceae</taxon>
        <taxon>PACMAD clade</taxon>
        <taxon>Panicoideae</taxon>
        <taxon>Andropogonodae</taxon>
        <taxon>Andropogoneae</taxon>
        <taxon>Sorghinae</taxon>
        <taxon>Sorghum</taxon>
    </lineage>
</organism>
<comment type="caution">
    <text evidence="7">The sequence shown here is derived from an EMBL/GenBank/DDBJ whole genome shotgun (WGS) entry which is preliminary data.</text>
</comment>
<evidence type="ECO:0000313" key="8">
    <source>
        <dbReference type="Proteomes" id="UP000807115"/>
    </source>
</evidence>
<sequence>MLMVAAGTTVDKSILVPFVALQAPSGVTFFVKEDHGRLMWIGLLITIMRFLYIITGEWRRAISTTFLVAIAMVPSKAMKLRESQGRAVLSSAIAVYLAFQHFTGAGSLRKAFGSVAAIFATLCIVCMTTISLMLVF</sequence>
<feature type="transmembrane region" description="Helical" evidence="6">
    <location>
        <begin position="87"/>
        <end position="105"/>
    </location>
</feature>
<name>A0A921REJ2_SORBI</name>
<keyword evidence="3 6" id="KW-0812">Transmembrane</keyword>
<reference evidence="7" key="2">
    <citation type="submission" date="2020-10" db="EMBL/GenBank/DDBJ databases">
        <authorList>
            <person name="Cooper E.A."/>
            <person name="Brenton Z.W."/>
            <person name="Flinn B.S."/>
            <person name="Jenkins J."/>
            <person name="Shu S."/>
            <person name="Flowers D."/>
            <person name="Luo F."/>
            <person name="Wang Y."/>
            <person name="Xia P."/>
            <person name="Barry K."/>
            <person name="Daum C."/>
            <person name="Lipzen A."/>
            <person name="Yoshinaga Y."/>
            <person name="Schmutz J."/>
            <person name="Saski C."/>
            <person name="Vermerris W."/>
            <person name="Kresovich S."/>
        </authorList>
    </citation>
    <scope>NUCLEOTIDE SEQUENCE</scope>
</reference>
<dbReference type="GO" id="GO:0016020">
    <property type="term" value="C:membrane"/>
    <property type="evidence" value="ECO:0007669"/>
    <property type="project" value="UniProtKB-SubCell"/>
</dbReference>
<feature type="transmembrane region" description="Helical" evidence="6">
    <location>
        <begin position="12"/>
        <end position="31"/>
    </location>
</feature>
<evidence type="ECO:0000256" key="6">
    <source>
        <dbReference type="SAM" id="Phobius"/>
    </source>
</evidence>
<proteinExistence type="inferred from homology"/>
<evidence type="ECO:0000256" key="5">
    <source>
        <dbReference type="ARBA" id="ARBA00023136"/>
    </source>
</evidence>
<dbReference type="Pfam" id="PF05562">
    <property type="entry name" value="WCOR413"/>
    <property type="match status" value="1"/>
</dbReference>
<accession>A0A921REJ2</accession>
<reference evidence="7" key="1">
    <citation type="journal article" date="2019" name="BMC Genomics">
        <title>A new reference genome for Sorghum bicolor reveals high levels of sequence similarity between sweet and grain genotypes: implications for the genetics of sugar metabolism.</title>
        <authorList>
            <person name="Cooper E.A."/>
            <person name="Brenton Z.W."/>
            <person name="Flinn B.S."/>
            <person name="Jenkins J."/>
            <person name="Shu S."/>
            <person name="Flowers D."/>
            <person name="Luo F."/>
            <person name="Wang Y."/>
            <person name="Xia P."/>
            <person name="Barry K."/>
            <person name="Daum C."/>
            <person name="Lipzen A."/>
            <person name="Yoshinaga Y."/>
            <person name="Schmutz J."/>
            <person name="Saski C."/>
            <person name="Vermerris W."/>
            <person name="Kresovich S."/>
        </authorList>
    </citation>
    <scope>NUCLEOTIDE SEQUENCE</scope>
</reference>
<dbReference type="InterPro" id="IPR008892">
    <property type="entry name" value="COR413"/>
</dbReference>
<comment type="similarity">
    <text evidence="2">Belongs to the Cold-regulated 413 protein family.</text>
</comment>
<evidence type="ECO:0000256" key="1">
    <source>
        <dbReference type="ARBA" id="ARBA00004141"/>
    </source>
</evidence>
<dbReference type="EMBL" id="CM027682">
    <property type="protein sequence ID" value="KAG0538799.1"/>
    <property type="molecule type" value="Genomic_DNA"/>
</dbReference>